<dbReference type="OrthoDB" id="9181325at2"/>
<gene>
    <name evidence="1" type="ORF">NM04_25600</name>
</gene>
<protein>
    <recommendedName>
        <fullName evidence="3">Guanylate cyclase domain-containing protein</fullName>
    </recommendedName>
</protein>
<dbReference type="SUPFAM" id="SSF55073">
    <property type="entry name" value="Nucleotide cyclase"/>
    <property type="match status" value="1"/>
</dbReference>
<reference evidence="1" key="1">
    <citation type="submission" date="2014-10" db="EMBL/GenBank/DDBJ databases">
        <title>Massilia sp. genome.</title>
        <authorList>
            <person name="Xu B."/>
            <person name="Dai L."/>
            <person name="Huang Z."/>
        </authorList>
    </citation>
    <scope>NUCLEOTIDE SEQUENCE [LARGE SCALE GENOMIC DNA]</scope>
    <source>
        <strain evidence="1">CFS-1</strain>
    </source>
</reference>
<name>A0A422QDB6_9BURK</name>
<comment type="caution">
    <text evidence="1">The sequence shown here is derived from an EMBL/GenBank/DDBJ whole genome shotgun (WGS) entry which is preliminary data.</text>
</comment>
<sequence>MGVYEQRAVLFLDILGFSELVQAGRANRLLGALEHLQGRALEISEEGKLDFTAFSDCVVVSAPMLDGRGALQVVHYAQFLALDLLAKGFLTRGAIVSGELYHRGSIVLGPALVHAYRLESKKALYPRILVSHSILGAAVEVVERLSAADRRFTTVQPIFREDFDGSLHVDIFSEGASAPEMYSVQTETDGSGRTTAFRDSTLTFIDRIFSVEPPPVATEKYAWLARYFFEKCKDNLWPLPTNLPIPQWKKDQYEEELRVMRIADQQE</sequence>
<evidence type="ECO:0000313" key="1">
    <source>
        <dbReference type="EMBL" id="RNF27993.1"/>
    </source>
</evidence>
<proteinExistence type="predicted"/>
<accession>A0A422QDB6</accession>
<keyword evidence="2" id="KW-1185">Reference proteome</keyword>
<dbReference type="AlphaFoldDB" id="A0A422QDB6"/>
<evidence type="ECO:0008006" key="3">
    <source>
        <dbReference type="Google" id="ProtNLM"/>
    </source>
</evidence>
<dbReference type="Proteomes" id="UP000283254">
    <property type="component" value="Unassembled WGS sequence"/>
</dbReference>
<organism evidence="1 2">
    <name type="scientific">Massilia aurea</name>
    <dbReference type="NCBI Taxonomy" id="373040"/>
    <lineage>
        <taxon>Bacteria</taxon>
        <taxon>Pseudomonadati</taxon>
        <taxon>Pseudomonadota</taxon>
        <taxon>Betaproteobacteria</taxon>
        <taxon>Burkholderiales</taxon>
        <taxon>Oxalobacteraceae</taxon>
        <taxon>Telluria group</taxon>
        <taxon>Massilia</taxon>
    </lineage>
</organism>
<dbReference type="RefSeq" id="WP_123072136.1">
    <property type="nucleotide sequence ID" value="NZ_JSAB01000425.1"/>
</dbReference>
<dbReference type="EMBL" id="JSAB01000425">
    <property type="protein sequence ID" value="RNF27993.1"/>
    <property type="molecule type" value="Genomic_DNA"/>
</dbReference>
<dbReference type="InterPro" id="IPR029787">
    <property type="entry name" value="Nucleotide_cyclase"/>
</dbReference>
<evidence type="ECO:0000313" key="2">
    <source>
        <dbReference type="Proteomes" id="UP000283254"/>
    </source>
</evidence>